<dbReference type="OrthoDB" id="439808at2759"/>
<reference evidence="4" key="1">
    <citation type="submission" date="2025-08" db="UniProtKB">
        <authorList>
            <consortium name="RefSeq"/>
        </authorList>
    </citation>
    <scope>IDENTIFICATION</scope>
</reference>
<name>A0A8N4FCH5_ELAGV</name>
<dbReference type="PANTHER" id="PTHR48035">
    <property type="entry name" value="HETEROGENEOUS NUCLEAR RIBONUCLEOPROTEIN 1"/>
    <property type="match status" value="1"/>
</dbReference>
<dbReference type="InterPro" id="IPR035979">
    <property type="entry name" value="RBD_domain_sf"/>
</dbReference>
<dbReference type="InterPro" id="IPR053260">
    <property type="entry name" value="hnRNP"/>
</dbReference>
<dbReference type="Proteomes" id="UP000504607">
    <property type="component" value="Chromosome 12"/>
</dbReference>
<organism evidence="3 4">
    <name type="scientific">Elaeis guineensis var. tenera</name>
    <name type="common">Oil palm</name>
    <dbReference type="NCBI Taxonomy" id="51953"/>
    <lineage>
        <taxon>Eukaryota</taxon>
        <taxon>Viridiplantae</taxon>
        <taxon>Streptophyta</taxon>
        <taxon>Embryophyta</taxon>
        <taxon>Tracheophyta</taxon>
        <taxon>Spermatophyta</taxon>
        <taxon>Magnoliopsida</taxon>
        <taxon>Liliopsida</taxon>
        <taxon>Arecaceae</taxon>
        <taxon>Arecoideae</taxon>
        <taxon>Cocoseae</taxon>
        <taxon>Elaeidinae</taxon>
        <taxon>Elaeis</taxon>
    </lineage>
</organism>
<gene>
    <name evidence="4" type="primary">LOC105055751</name>
</gene>
<dbReference type="GO" id="GO:0003723">
    <property type="term" value="F:RNA binding"/>
    <property type="evidence" value="ECO:0007669"/>
    <property type="project" value="UniProtKB-UniRule"/>
</dbReference>
<dbReference type="SUPFAM" id="SSF54928">
    <property type="entry name" value="RNA-binding domain, RBD"/>
    <property type="match status" value="1"/>
</dbReference>
<dbReference type="KEGG" id="egu:114912620"/>
<protein>
    <submittedName>
        <fullName evidence="4">Heterogeneous nuclear ribonucleoprotein 1-like</fullName>
    </submittedName>
</protein>
<dbReference type="PROSITE" id="PS50102">
    <property type="entry name" value="RRM"/>
    <property type="match status" value="1"/>
</dbReference>
<keyword evidence="3" id="KW-1185">Reference proteome</keyword>
<dbReference type="Pfam" id="PF00076">
    <property type="entry name" value="RRM_1"/>
    <property type="match status" value="1"/>
</dbReference>
<dbReference type="Gene3D" id="3.30.70.330">
    <property type="match status" value="1"/>
</dbReference>
<dbReference type="AlphaFoldDB" id="A0A8N4FCH5"/>
<accession>A0A8N4FCH5</accession>
<sequence length="114" mass="13209">MEKRLKEYFGKYGEVLQTVIMRDKVTGRPRGFGFVVFANPSLLDRVLQDKHSIDGRTVFCGILPLSLYISIYKEYIKTHRERYAHLSGIIASRNLFLGFGWDSPFQGFEFLLVV</sequence>
<feature type="domain" description="RRM" evidence="2">
    <location>
        <begin position="1"/>
        <end position="74"/>
    </location>
</feature>
<keyword evidence="1" id="KW-0694">RNA-binding</keyword>
<evidence type="ECO:0000259" key="2">
    <source>
        <dbReference type="PROSITE" id="PS50102"/>
    </source>
</evidence>
<dbReference type="RefSeq" id="XP_029123576.1">
    <property type="nucleotide sequence ID" value="XM_029267743.1"/>
</dbReference>
<dbReference type="PANTHER" id="PTHR48035:SF2">
    <property type="entry name" value="RNA-BINDING REGION RNP-1 DOMAIN-CONTAINING PROTEIN"/>
    <property type="match status" value="1"/>
</dbReference>
<evidence type="ECO:0000313" key="3">
    <source>
        <dbReference type="Proteomes" id="UP000504607"/>
    </source>
</evidence>
<evidence type="ECO:0000313" key="4">
    <source>
        <dbReference type="RefSeq" id="XP_029123576.1"/>
    </source>
</evidence>
<dbReference type="InterPro" id="IPR012677">
    <property type="entry name" value="Nucleotide-bd_a/b_plait_sf"/>
</dbReference>
<proteinExistence type="predicted"/>
<evidence type="ECO:0000256" key="1">
    <source>
        <dbReference type="PROSITE-ProRule" id="PRU00176"/>
    </source>
</evidence>
<dbReference type="InterPro" id="IPR000504">
    <property type="entry name" value="RRM_dom"/>
</dbReference>
<dbReference type="SMART" id="SM00360">
    <property type="entry name" value="RRM"/>
    <property type="match status" value="1"/>
</dbReference>